<feature type="transmembrane region" description="Helical" evidence="1">
    <location>
        <begin position="49"/>
        <end position="65"/>
    </location>
</feature>
<accession>A0A368KZF1</accession>
<dbReference type="EMBL" id="QPEX01000010">
    <property type="protein sequence ID" value="RCS54882.1"/>
    <property type="molecule type" value="Genomic_DNA"/>
</dbReference>
<reference evidence="2 3" key="1">
    <citation type="submission" date="2018-07" db="EMBL/GenBank/DDBJ databases">
        <title>Comparative genomes isolates from brazilian mangrove.</title>
        <authorList>
            <person name="De Araujo J.E."/>
            <person name="Taketani R.G."/>
            <person name="Silva M.C.P."/>
            <person name="Lourenco M.V."/>
            <person name="Oliveira V.M."/>
            <person name="Andreote F.D."/>
        </authorList>
    </citation>
    <scope>NUCLEOTIDE SEQUENCE [LARGE SCALE GENOMIC DNA]</scope>
    <source>
        <strain evidence="2 3">HEX PRIS-MGV</strain>
    </source>
</reference>
<evidence type="ECO:0000313" key="3">
    <source>
        <dbReference type="Proteomes" id="UP000253562"/>
    </source>
</evidence>
<dbReference type="RefSeq" id="WP_114367945.1">
    <property type="nucleotide sequence ID" value="NZ_QPEX01000010.1"/>
</dbReference>
<evidence type="ECO:0000313" key="2">
    <source>
        <dbReference type="EMBL" id="RCS54882.1"/>
    </source>
</evidence>
<protein>
    <submittedName>
        <fullName evidence="2">Uncharacterized protein</fullName>
    </submittedName>
</protein>
<feature type="transmembrane region" description="Helical" evidence="1">
    <location>
        <begin position="12"/>
        <end position="28"/>
    </location>
</feature>
<keyword evidence="1" id="KW-0812">Transmembrane</keyword>
<comment type="caution">
    <text evidence="2">The sequence shown here is derived from an EMBL/GenBank/DDBJ whole genome shotgun (WGS) entry which is preliminary data.</text>
</comment>
<organism evidence="2 3">
    <name type="scientific">Bremerella cremea</name>
    <dbReference type="NCBI Taxonomy" id="1031537"/>
    <lineage>
        <taxon>Bacteria</taxon>
        <taxon>Pseudomonadati</taxon>
        <taxon>Planctomycetota</taxon>
        <taxon>Planctomycetia</taxon>
        <taxon>Pirellulales</taxon>
        <taxon>Pirellulaceae</taxon>
        <taxon>Bremerella</taxon>
    </lineage>
</organism>
<name>A0A368KZF1_9BACT</name>
<gene>
    <name evidence="2" type="ORF">DTL42_07155</name>
</gene>
<sequence length="114" mass="13217">MLTCIFRDEIWLTIYHVILVAAFIYALFRELKPSDATVTVKRGEQAWTWFVFTWGILSLVSQQILRVSVAAIGFKVLLSLVDLAILAFLCFYSDWFRNRLIALSIVVKDKEEKI</sequence>
<dbReference type="Proteomes" id="UP000253562">
    <property type="component" value="Unassembled WGS sequence"/>
</dbReference>
<keyword evidence="1" id="KW-1133">Transmembrane helix</keyword>
<evidence type="ECO:0000256" key="1">
    <source>
        <dbReference type="SAM" id="Phobius"/>
    </source>
</evidence>
<dbReference type="AlphaFoldDB" id="A0A368KZF1"/>
<dbReference type="OrthoDB" id="9992831at2"/>
<feature type="transmembrane region" description="Helical" evidence="1">
    <location>
        <begin position="71"/>
        <end position="92"/>
    </location>
</feature>
<keyword evidence="1" id="KW-0472">Membrane</keyword>
<proteinExistence type="predicted"/>